<name>A0A1M5F4A8_9BACT</name>
<dbReference type="PANTHER" id="PTHR43179:SF7">
    <property type="entry name" value="RHAMNOSYLTRANSFERASE WBBL"/>
    <property type="match status" value="1"/>
</dbReference>
<dbReference type="OrthoDB" id="9771846at2"/>
<dbReference type="Pfam" id="PF00535">
    <property type="entry name" value="Glycos_transf_2"/>
    <property type="match status" value="1"/>
</dbReference>
<accession>A0A1M5F4A8</accession>
<keyword evidence="3" id="KW-1185">Reference proteome</keyword>
<proteinExistence type="predicted"/>
<dbReference type="RefSeq" id="WP_073045247.1">
    <property type="nucleotide sequence ID" value="NZ_FQUO01000013.1"/>
</dbReference>
<dbReference type="InterPro" id="IPR029044">
    <property type="entry name" value="Nucleotide-diphossugar_trans"/>
</dbReference>
<evidence type="ECO:0000313" key="3">
    <source>
        <dbReference type="Proteomes" id="UP000184368"/>
    </source>
</evidence>
<reference evidence="2 3" key="1">
    <citation type="submission" date="2016-11" db="EMBL/GenBank/DDBJ databases">
        <authorList>
            <person name="Jaros S."/>
            <person name="Januszkiewicz K."/>
            <person name="Wedrychowicz H."/>
        </authorList>
    </citation>
    <scope>NUCLEOTIDE SEQUENCE [LARGE SCALE GENOMIC DNA]</scope>
    <source>
        <strain evidence="2 3">DSM 26897</strain>
    </source>
</reference>
<evidence type="ECO:0000313" key="2">
    <source>
        <dbReference type="EMBL" id="SHF86357.1"/>
    </source>
</evidence>
<dbReference type="GO" id="GO:0016740">
    <property type="term" value="F:transferase activity"/>
    <property type="evidence" value="ECO:0007669"/>
    <property type="project" value="UniProtKB-KW"/>
</dbReference>
<dbReference type="CDD" id="cd04186">
    <property type="entry name" value="GT_2_like_c"/>
    <property type="match status" value="1"/>
</dbReference>
<protein>
    <submittedName>
        <fullName evidence="2">Glycosyltransferase, GT2 family</fullName>
    </submittedName>
</protein>
<dbReference type="Gene3D" id="3.90.550.10">
    <property type="entry name" value="Spore Coat Polysaccharide Biosynthesis Protein SpsA, Chain A"/>
    <property type="match status" value="1"/>
</dbReference>
<dbReference type="SUPFAM" id="SSF53448">
    <property type="entry name" value="Nucleotide-diphospho-sugar transferases"/>
    <property type="match status" value="1"/>
</dbReference>
<dbReference type="PANTHER" id="PTHR43179">
    <property type="entry name" value="RHAMNOSYLTRANSFERASE WBBL"/>
    <property type="match status" value="1"/>
</dbReference>
<dbReference type="STRING" id="1302690.BUE76_02935"/>
<feature type="domain" description="Glycosyltransferase 2-like" evidence="1">
    <location>
        <begin position="6"/>
        <end position="162"/>
    </location>
</feature>
<dbReference type="AlphaFoldDB" id="A0A1M5F4A8"/>
<dbReference type="Proteomes" id="UP000184368">
    <property type="component" value="Unassembled WGS sequence"/>
</dbReference>
<keyword evidence="2" id="KW-0808">Transferase</keyword>
<dbReference type="InterPro" id="IPR001173">
    <property type="entry name" value="Glyco_trans_2-like"/>
</dbReference>
<evidence type="ECO:0000259" key="1">
    <source>
        <dbReference type="Pfam" id="PF00535"/>
    </source>
</evidence>
<dbReference type="EMBL" id="FQUO01000013">
    <property type="protein sequence ID" value="SHF86357.1"/>
    <property type="molecule type" value="Genomic_DNA"/>
</dbReference>
<organism evidence="2 3">
    <name type="scientific">Cnuella takakiae</name>
    <dbReference type="NCBI Taxonomy" id="1302690"/>
    <lineage>
        <taxon>Bacteria</taxon>
        <taxon>Pseudomonadati</taxon>
        <taxon>Bacteroidota</taxon>
        <taxon>Chitinophagia</taxon>
        <taxon>Chitinophagales</taxon>
        <taxon>Chitinophagaceae</taxon>
        <taxon>Cnuella</taxon>
    </lineage>
</organism>
<gene>
    <name evidence="2" type="ORF">SAMN05444008_11334</name>
</gene>
<sequence>MAVSLSIIIVSYNVRYFLEQCLLSVRRAAKGIATEVIVVDNASDDDTCSFLPSRFPEVQFIASGANLGFAKACNLGCRQASGNYILYLNPDTLLAEDSLHQVLHFIQATPDAGAVGVHMIDGSGRYLPESKRGLPTALTSLFKLCGLARCFPHSRVFGRYYLGHLSPQQSHAVEVLAGAFMLLPRAVHEKVGGFDDAFFMYGEDIDLSYRILQAGYRNYYFAGTTIIHFKGESTRRNTARHVHTFYRAMDVFVRKHYHGLNAVLLRSAIWCRAAALLAAGVVVRKRCARQPSTDLPIAVYAHANSFAIIAGTYQQQGIAVIRLGQLAEARMLAPGQLLVLSTCCLTLQQYMQWIQTQPAGRPYLFYQPGSTALIGSARAQQNGLVWPLQPTANPSSTPFGIVN</sequence>